<reference evidence="1" key="1">
    <citation type="journal article" date="2015" name="Nature">
        <title>Complex archaea that bridge the gap between prokaryotes and eukaryotes.</title>
        <authorList>
            <person name="Spang A."/>
            <person name="Saw J.H."/>
            <person name="Jorgensen S.L."/>
            <person name="Zaremba-Niedzwiedzka K."/>
            <person name="Martijn J."/>
            <person name="Lind A.E."/>
            <person name="van Eijk R."/>
            <person name="Schleper C."/>
            <person name="Guy L."/>
            <person name="Ettema T.J."/>
        </authorList>
    </citation>
    <scope>NUCLEOTIDE SEQUENCE</scope>
</reference>
<comment type="caution">
    <text evidence="1">The sequence shown here is derived from an EMBL/GenBank/DDBJ whole genome shotgun (WGS) entry which is preliminary data.</text>
</comment>
<proteinExistence type="predicted"/>
<dbReference type="InterPro" id="IPR042245">
    <property type="entry name" value="Tgt2/MlaC_sf"/>
</dbReference>
<evidence type="ECO:0000313" key="1">
    <source>
        <dbReference type="EMBL" id="KKO05361.1"/>
    </source>
</evidence>
<dbReference type="InterPro" id="IPR008869">
    <property type="entry name" value="MlaC/ttg2D"/>
</dbReference>
<dbReference type="Gene3D" id="3.10.450.710">
    <property type="entry name" value="Tgt2/MlaC"/>
    <property type="match status" value="1"/>
</dbReference>
<evidence type="ECO:0008006" key="2">
    <source>
        <dbReference type="Google" id="ProtNLM"/>
    </source>
</evidence>
<protein>
    <recommendedName>
        <fullName evidence="2">Toluene tolerance protein</fullName>
    </recommendedName>
</protein>
<gene>
    <name evidence="1" type="ORF">LCGC14_0076320</name>
</gene>
<organism evidence="1">
    <name type="scientific">marine sediment metagenome</name>
    <dbReference type="NCBI Taxonomy" id="412755"/>
    <lineage>
        <taxon>unclassified sequences</taxon>
        <taxon>metagenomes</taxon>
        <taxon>ecological metagenomes</taxon>
    </lineage>
</organism>
<sequence>MKYITKFVFLSFALILLPLTAVQAQAPALTAVEAAEQSVTQLLKRVEELRPYFESDKDRYYAGIEEEVGRFVDFTQVATGVMARFSEDATAEQIDAFGEKLRATLTRFYGSALVEYGGQELNYMPPRNPPEDPEAPTNVRMQIVSDGTRIELQYALFLNADREWKLRNLYVGGINLRRQYHTQFAALMARHNNDIDAVIDAWQ</sequence>
<dbReference type="PANTHER" id="PTHR36573:SF1">
    <property type="entry name" value="INTERMEMBRANE PHOSPHOLIPID TRANSPORT SYSTEM BINDING PROTEIN MLAC"/>
    <property type="match status" value="1"/>
</dbReference>
<name>A0A0F9VJU1_9ZZZZ</name>
<dbReference type="Pfam" id="PF05494">
    <property type="entry name" value="MlaC"/>
    <property type="match status" value="1"/>
</dbReference>
<dbReference type="AlphaFoldDB" id="A0A0F9VJU1"/>
<dbReference type="PANTHER" id="PTHR36573">
    <property type="entry name" value="INTERMEMBRANE PHOSPHOLIPID TRANSPORT SYSTEM BINDING PROTEIN MLAC"/>
    <property type="match status" value="1"/>
</dbReference>
<dbReference type="EMBL" id="LAZR01000019">
    <property type="protein sequence ID" value="KKO05361.1"/>
    <property type="molecule type" value="Genomic_DNA"/>
</dbReference>
<accession>A0A0F9VJU1</accession>